<dbReference type="OrthoDB" id="9809962at2"/>
<dbReference type="SFLD" id="SFLDS00003">
    <property type="entry name" value="Haloacid_Dehalogenase"/>
    <property type="match status" value="1"/>
</dbReference>
<dbReference type="Pfam" id="PF00702">
    <property type="entry name" value="Hydrolase"/>
    <property type="match status" value="1"/>
</dbReference>
<evidence type="ECO:0000313" key="1">
    <source>
        <dbReference type="EMBL" id="GED28623.1"/>
    </source>
</evidence>
<dbReference type="GeneID" id="82813217"/>
<organism evidence="2 3">
    <name type="scientific">Brevibacillus agri</name>
    <dbReference type="NCBI Taxonomy" id="51101"/>
    <lineage>
        <taxon>Bacteria</taxon>
        <taxon>Bacillati</taxon>
        <taxon>Bacillota</taxon>
        <taxon>Bacilli</taxon>
        <taxon>Bacillales</taxon>
        <taxon>Paenibacillaceae</taxon>
        <taxon>Brevibacillus</taxon>
    </lineage>
</organism>
<dbReference type="SFLD" id="SFLDG01129">
    <property type="entry name" value="C1.5:_HAD__Beta-PGM__Phosphata"/>
    <property type="match status" value="1"/>
</dbReference>
<gene>
    <name evidence="1" type="ORF">BAG01nite_47250</name>
    <name evidence="2" type="ORF">EB820_25210</name>
</gene>
<dbReference type="GO" id="GO:0008967">
    <property type="term" value="F:phosphoglycolate phosphatase activity"/>
    <property type="evidence" value="ECO:0007669"/>
    <property type="project" value="TreeGrafter"/>
</dbReference>
<dbReference type="InterPro" id="IPR006439">
    <property type="entry name" value="HAD-SF_hydro_IA"/>
</dbReference>
<dbReference type="SUPFAM" id="SSF56784">
    <property type="entry name" value="HAD-like"/>
    <property type="match status" value="1"/>
</dbReference>
<keyword evidence="4" id="KW-1185">Reference proteome</keyword>
<dbReference type="EMBL" id="RHHN01000121">
    <property type="protein sequence ID" value="RNB46196.1"/>
    <property type="molecule type" value="Genomic_DNA"/>
</dbReference>
<dbReference type="Gene3D" id="3.40.50.1000">
    <property type="entry name" value="HAD superfamily/HAD-like"/>
    <property type="match status" value="1"/>
</dbReference>
<dbReference type="InterPro" id="IPR036412">
    <property type="entry name" value="HAD-like_sf"/>
</dbReference>
<dbReference type="AlphaFoldDB" id="A0A3M8A4Z0"/>
<dbReference type="RefSeq" id="WP_005835386.1">
    <property type="nucleotide sequence ID" value="NZ_BJOD01000084.1"/>
</dbReference>
<reference evidence="2 3" key="1">
    <citation type="submission" date="2018-10" db="EMBL/GenBank/DDBJ databases">
        <title>Phylogenomics of Brevibacillus.</title>
        <authorList>
            <person name="Dunlap C."/>
        </authorList>
    </citation>
    <scope>NUCLEOTIDE SEQUENCE [LARGE SCALE GENOMIC DNA]</scope>
    <source>
        <strain evidence="2 3">NRRL NRS 1219</strain>
    </source>
</reference>
<protein>
    <submittedName>
        <fullName evidence="1 2">Hydrolase</fullName>
    </submittedName>
</protein>
<proteinExistence type="predicted"/>
<reference evidence="1 4" key="2">
    <citation type="submission" date="2019-06" db="EMBL/GenBank/DDBJ databases">
        <title>Whole genome shotgun sequence of Brevibacillus agri NBRC 15538.</title>
        <authorList>
            <person name="Hosoyama A."/>
            <person name="Uohara A."/>
            <person name="Ohji S."/>
            <person name="Ichikawa N."/>
        </authorList>
    </citation>
    <scope>NUCLEOTIDE SEQUENCE [LARGE SCALE GENOMIC DNA]</scope>
    <source>
        <strain evidence="1 4">NBRC 15538</strain>
    </source>
</reference>
<evidence type="ECO:0000313" key="3">
    <source>
        <dbReference type="Proteomes" id="UP000276178"/>
    </source>
</evidence>
<dbReference type="NCBIfam" id="TIGR01549">
    <property type="entry name" value="HAD-SF-IA-v1"/>
    <property type="match status" value="1"/>
</dbReference>
<keyword evidence="2" id="KW-0378">Hydrolase</keyword>
<comment type="caution">
    <text evidence="2">The sequence shown here is derived from an EMBL/GenBank/DDBJ whole genome shotgun (WGS) entry which is preliminary data.</text>
</comment>
<dbReference type="InterPro" id="IPR050155">
    <property type="entry name" value="HAD-like_hydrolase_sf"/>
</dbReference>
<sequence>MTVNTILFDLDGTLLEMQTEPFVKSYLVEVGRHVGDKYDTEKLLKLIWDATKAMIMSQEPEKTNEQVFIEYFTAHSEWDREEVWPLFDSFYRDVFPTLSHLTYPSPWGKKIVDAAKAQGYRVAVATNPVFPRDAIFHRLAWIGMSADDFELVTVYEESHYTKPNPGYFAEICQKLGVEPTDCIMIGNHMQEDMVASKLGMKTYLVTNWLEDRGEPQYPVDQRGSLEELYQAITERTGVFAKA</sequence>
<dbReference type="Proteomes" id="UP000317180">
    <property type="component" value="Unassembled WGS sequence"/>
</dbReference>
<dbReference type="Proteomes" id="UP000276178">
    <property type="component" value="Unassembled WGS sequence"/>
</dbReference>
<name>A0A3M8A4Z0_9BACL</name>
<evidence type="ECO:0000313" key="4">
    <source>
        <dbReference type="Proteomes" id="UP000317180"/>
    </source>
</evidence>
<dbReference type="PANTHER" id="PTHR43434">
    <property type="entry name" value="PHOSPHOGLYCOLATE PHOSPHATASE"/>
    <property type="match status" value="1"/>
</dbReference>
<evidence type="ECO:0000313" key="2">
    <source>
        <dbReference type="EMBL" id="RNB46196.1"/>
    </source>
</evidence>
<dbReference type="GO" id="GO:0006281">
    <property type="term" value="P:DNA repair"/>
    <property type="evidence" value="ECO:0007669"/>
    <property type="project" value="TreeGrafter"/>
</dbReference>
<dbReference type="InterPro" id="IPR023214">
    <property type="entry name" value="HAD_sf"/>
</dbReference>
<dbReference type="EMBL" id="BJOD01000084">
    <property type="protein sequence ID" value="GED28623.1"/>
    <property type="molecule type" value="Genomic_DNA"/>
</dbReference>
<dbReference type="PANTHER" id="PTHR43434:SF1">
    <property type="entry name" value="PHOSPHOGLYCOLATE PHOSPHATASE"/>
    <property type="match status" value="1"/>
</dbReference>
<accession>A0A3M8A4Z0</accession>